<organism evidence="2">
    <name type="scientific">bioreactor metagenome</name>
    <dbReference type="NCBI Taxonomy" id="1076179"/>
    <lineage>
        <taxon>unclassified sequences</taxon>
        <taxon>metagenomes</taxon>
        <taxon>ecological metagenomes</taxon>
    </lineage>
</organism>
<protein>
    <submittedName>
        <fullName evidence="2">Uncharacterized protein</fullName>
    </submittedName>
</protein>
<reference evidence="2" key="1">
    <citation type="submission" date="2019-08" db="EMBL/GenBank/DDBJ databases">
        <authorList>
            <person name="Kucharzyk K."/>
            <person name="Murdoch R.W."/>
            <person name="Higgins S."/>
            <person name="Loffler F."/>
        </authorList>
    </citation>
    <scope>NUCLEOTIDE SEQUENCE</scope>
</reference>
<dbReference type="AlphaFoldDB" id="A0A645CIB5"/>
<gene>
    <name evidence="2" type="ORF">SDC9_123690</name>
</gene>
<accession>A0A645CIB5</accession>
<evidence type="ECO:0000256" key="1">
    <source>
        <dbReference type="SAM" id="MobiDB-lite"/>
    </source>
</evidence>
<comment type="caution">
    <text evidence="2">The sequence shown here is derived from an EMBL/GenBank/DDBJ whole genome shotgun (WGS) entry which is preliminary data.</text>
</comment>
<feature type="region of interest" description="Disordered" evidence="1">
    <location>
        <begin position="1"/>
        <end position="22"/>
    </location>
</feature>
<name>A0A645CIB5_9ZZZZ</name>
<dbReference type="EMBL" id="VSSQ01027441">
    <property type="protein sequence ID" value="MPM76691.1"/>
    <property type="molecule type" value="Genomic_DNA"/>
</dbReference>
<sequence length="97" mass="10838">MGDACQKIGRSRRDHDQIGGARQVDMRHGIRHTRIPLIEINRFPGQRLESSRRHEMGRPFGHRHLDLGPLLAQQANQFGCLVGGNSAGYAKDDALTI</sequence>
<proteinExistence type="predicted"/>
<evidence type="ECO:0000313" key="2">
    <source>
        <dbReference type="EMBL" id="MPM76691.1"/>
    </source>
</evidence>